<dbReference type="GO" id="GO:0045022">
    <property type="term" value="P:early endosome to late endosome transport"/>
    <property type="evidence" value="ECO:0007669"/>
    <property type="project" value="InterPro"/>
</dbReference>
<dbReference type="EMBL" id="BTSY01000007">
    <property type="protein sequence ID" value="GMT36386.1"/>
    <property type="molecule type" value="Genomic_DNA"/>
</dbReference>
<evidence type="ECO:0000256" key="2">
    <source>
        <dbReference type="ARBA" id="ARBA00004603"/>
    </source>
</evidence>
<evidence type="ECO:0000313" key="7">
    <source>
        <dbReference type="Proteomes" id="UP001432322"/>
    </source>
</evidence>
<protein>
    <recommendedName>
        <fullName evidence="5">ARMC9 CTLH-like domain-containing protein</fullName>
    </recommendedName>
</protein>
<reference evidence="6" key="1">
    <citation type="submission" date="2023-10" db="EMBL/GenBank/DDBJ databases">
        <title>Genome assembly of Pristionchus species.</title>
        <authorList>
            <person name="Yoshida K."/>
            <person name="Sommer R.J."/>
        </authorList>
    </citation>
    <scope>NUCLEOTIDE SEQUENCE</scope>
    <source>
        <strain evidence="6">RS5133</strain>
    </source>
</reference>
<accession>A0AAV5WWE0</accession>
<feature type="non-terminal residue" evidence="6">
    <location>
        <position position="1"/>
    </location>
</feature>
<dbReference type="GO" id="GO:0051898">
    <property type="term" value="P:negative regulation of phosphatidylinositol 3-kinase/protein kinase B signal transduction"/>
    <property type="evidence" value="ECO:0007669"/>
    <property type="project" value="InterPro"/>
</dbReference>
<evidence type="ECO:0000259" key="5">
    <source>
        <dbReference type="Pfam" id="PF23138"/>
    </source>
</evidence>
<comment type="subcellular location">
    <subcellularLocation>
        <location evidence="1">Early endosome</location>
    </subcellularLocation>
    <subcellularLocation>
        <location evidence="2">Late endosome</location>
    </subcellularLocation>
</comment>
<sequence length="263" mass="29880">AVLVVIMSEKAVEQLVTEFLQLKGLSDVGVQLALSSDAKPTKDRIVSELLELVDNLKWSELRSKWESLNEQVFSCLGVEQSKLASEFEIDLYKLYLIRCVAKNEKKRCLAFFTEMSSFTEGSKQWSEWMCLPYVAEPRELDPFKRYFSKQWREVFTLSLHNFFNLILNSRSKSLLTLLAERKVEQTSEAISPSSSFSEGFFVEGDINTHELASAMGSIDEELLDEFAVIAQCTGPLKSTSSKQSLKTIIKNISSKRNQSESDK</sequence>
<dbReference type="Pfam" id="PF23138">
    <property type="entry name" value="CTLH_Armc9"/>
    <property type="match status" value="1"/>
</dbReference>
<dbReference type="AlphaFoldDB" id="A0AAV5WWE0"/>
<evidence type="ECO:0000256" key="3">
    <source>
        <dbReference type="ARBA" id="ARBA00006128"/>
    </source>
</evidence>
<proteinExistence type="inferred from homology"/>
<keyword evidence="7" id="KW-1185">Reference proteome</keyword>
<dbReference type="GO" id="GO:0031902">
    <property type="term" value="C:late endosome membrane"/>
    <property type="evidence" value="ECO:0007669"/>
    <property type="project" value="TreeGrafter"/>
</dbReference>
<feature type="domain" description="ARMC9 CTLH-like" evidence="5">
    <location>
        <begin position="47"/>
        <end position="168"/>
    </location>
</feature>
<dbReference type="PANTHER" id="PTHR13083">
    <property type="entry name" value="WD REPEAT-CONTAINING PROTEIN 91"/>
    <property type="match status" value="1"/>
</dbReference>
<evidence type="ECO:0000256" key="4">
    <source>
        <dbReference type="ARBA" id="ARBA00022753"/>
    </source>
</evidence>
<evidence type="ECO:0000313" key="6">
    <source>
        <dbReference type="EMBL" id="GMT36386.1"/>
    </source>
</evidence>
<comment type="similarity">
    <text evidence="3">Belongs to the WD repeat WDR91 family.</text>
</comment>
<dbReference type="GO" id="GO:0031901">
    <property type="term" value="C:early endosome membrane"/>
    <property type="evidence" value="ECO:0007669"/>
    <property type="project" value="TreeGrafter"/>
</dbReference>
<dbReference type="InterPro" id="IPR039724">
    <property type="entry name" value="WDR91"/>
</dbReference>
<dbReference type="InterPro" id="IPR056327">
    <property type="entry name" value="ARMC9_CTLH-like_dom"/>
</dbReference>
<organism evidence="6 7">
    <name type="scientific">Pristionchus fissidentatus</name>
    <dbReference type="NCBI Taxonomy" id="1538716"/>
    <lineage>
        <taxon>Eukaryota</taxon>
        <taxon>Metazoa</taxon>
        <taxon>Ecdysozoa</taxon>
        <taxon>Nematoda</taxon>
        <taxon>Chromadorea</taxon>
        <taxon>Rhabditida</taxon>
        <taxon>Rhabditina</taxon>
        <taxon>Diplogasteromorpha</taxon>
        <taxon>Diplogasteroidea</taxon>
        <taxon>Neodiplogasteridae</taxon>
        <taxon>Pristionchus</taxon>
    </lineage>
</organism>
<gene>
    <name evidence="6" type="ORF">PFISCL1PPCAC_27683</name>
</gene>
<name>A0AAV5WWE0_9BILA</name>
<dbReference type="PANTHER" id="PTHR13083:SF3">
    <property type="entry name" value="WD REPEAT-CONTAINING PROTEIN 91"/>
    <property type="match status" value="1"/>
</dbReference>
<comment type="caution">
    <text evidence="6">The sequence shown here is derived from an EMBL/GenBank/DDBJ whole genome shotgun (WGS) entry which is preliminary data.</text>
</comment>
<keyword evidence="4" id="KW-0967">Endosome</keyword>
<dbReference type="Proteomes" id="UP001432322">
    <property type="component" value="Unassembled WGS sequence"/>
</dbReference>
<evidence type="ECO:0000256" key="1">
    <source>
        <dbReference type="ARBA" id="ARBA00004412"/>
    </source>
</evidence>
<dbReference type="GO" id="GO:0141039">
    <property type="term" value="F:phosphatidylinositol 3-kinase inhibitor activity"/>
    <property type="evidence" value="ECO:0007669"/>
    <property type="project" value="InterPro"/>
</dbReference>